<evidence type="ECO:0000313" key="3">
    <source>
        <dbReference type="Proteomes" id="UP001630127"/>
    </source>
</evidence>
<feature type="region of interest" description="Disordered" evidence="1">
    <location>
        <begin position="38"/>
        <end position="79"/>
    </location>
</feature>
<dbReference type="AlphaFoldDB" id="A0ABD2ZFQ7"/>
<accession>A0ABD2ZFQ7</accession>
<reference evidence="2 3" key="1">
    <citation type="submission" date="2024-11" db="EMBL/GenBank/DDBJ databases">
        <title>A near-complete genome assembly of Cinchona calisaya.</title>
        <authorList>
            <person name="Lian D.C."/>
            <person name="Zhao X.W."/>
            <person name="Wei L."/>
        </authorList>
    </citation>
    <scope>NUCLEOTIDE SEQUENCE [LARGE SCALE GENOMIC DNA]</scope>
    <source>
        <tissue evidence="2">Nenye</tissue>
    </source>
</reference>
<feature type="region of interest" description="Disordered" evidence="1">
    <location>
        <begin position="1"/>
        <end position="24"/>
    </location>
</feature>
<dbReference type="Proteomes" id="UP001630127">
    <property type="component" value="Unassembled WGS sequence"/>
</dbReference>
<name>A0ABD2ZFQ7_9GENT</name>
<dbReference type="EMBL" id="JBJUIK010000009">
    <property type="protein sequence ID" value="KAL3518294.1"/>
    <property type="molecule type" value="Genomic_DNA"/>
</dbReference>
<sequence>MKSASSDPQKKQKATNPQRRGQIKAQIFESFAQTMSSVASKAAEALSKQLKSGGSVNDDHDGVRSPAASATPPPSSSDRLHEQWMWSLVFARRSVGGWGRSSSGSHRRIRH</sequence>
<gene>
    <name evidence="2" type="ORF">ACH5RR_020883</name>
</gene>
<evidence type="ECO:0000256" key="1">
    <source>
        <dbReference type="SAM" id="MobiDB-lite"/>
    </source>
</evidence>
<dbReference type="PANTHER" id="PTHR37721:SF1">
    <property type="entry name" value="OS05G0464200 PROTEIN"/>
    <property type="match status" value="1"/>
</dbReference>
<proteinExistence type="predicted"/>
<protein>
    <submittedName>
        <fullName evidence="2">Uncharacterized protein</fullName>
    </submittedName>
</protein>
<evidence type="ECO:0000313" key="2">
    <source>
        <dbReference type="EMBL" id="KAL3518294.1"/>
    </source>
</evidence>
<dbReference type="PANTHER" id="PTHR37721">
    <property type="entry name" value="OS05G0464200 PROTEIN"/>
    <property type="match status" value="1"/>
</dbReference>
<comment type="caution">
    <text evidence="2">The sequence shown here is derived from an EMBL/GenBank/DDBJ whole genome shotgun (WGS) entry which is preliminary data.</text>
</comment>
<keyword evidence="3" id="KW-1185">Reference proteome</keyword>
<organism evidence="2 3">
    <name type="scientific">Cinchona calisaya</name>
    <dbReference type="NCBI Taxonomy" id="153742"/>
    <lineage>
        <taxon>Eukaryota</taxon>
        <taxon>Viridiplantae</taxon>
        <taxon>Streptophyta</taxon>
        <taxon>Embryophyta</taxon>
        <taxon>Tracheophyta</taxon>
        <taxon>Spermatophyta</taxon>
        <taxon>Magnoliopsida</taxon>
        <taxon>eudicotyledons</taxon>
        <taxon>Gunneridae</taxon>
        <taxon>Pentapetalae</taxon>
        <taxon>asterids</taxon>
        <taxon>lamiids</taxon>
        <taxon>Gentianales</taxon>
        <taxon>Rubiaceae</taxon>
        <taxon>Cinchonoideae</taxon>
        <taxon>Cinchoneae</taxon>
        <taxon>Cinchona</taxon>
    </lineage>
</organism>